<keyword evidence="4" id="KW-1185">Reference proteome</keyword>
<proteinExistence type="predicted"/>
<dbReference type="Proteomes" id="UP000253529">
    <property type="component" value="Unassembled WGS sequence"/>
</dbReference>
<protein>
    <submittedName>
        <fullName evidence="3">Ring-1,2-phenylacetyl-CoA epoxidase subunit PaaD</fullName>
    </submittedName>
</protein>
<evidence type="ECO:0000313" key="4">
    <source>
        <dbReference type="Proteomes" id="UP000253529"/>
    </source>
</evidence>
<dbReference type="Gene3D" id="3.30.300.130">
    <property type="entry name" value="Fe-S cluster assembly (FSCA)"/>
    <property type="match status" value="1"/>
</dbReference>
<sequence>MVSQAPVDPVADRARAQRARLQAARAAAARVTDPEVPVLGIDDLGILHDVAIDEAGTVTVTILPTYSGCPAMGAIALGIEAELARDGFPEARVKLTNTPAWSTERMSEAAREKLRACGISPPERASGKRALFSPSPDVVCPRCGSPDTERVSEFGSTACKAHWRCRACREPFDHFKCI</sequence>
<name>A0A366FBK4_9HYPH</name>
<dbReference type="InterPro" id="IPR056572">
    <property type="entry name" value="Zn_ribbon_PaaD"/>
</dbReference>
<dbReference type="SUPFAM" id="SSF117916">
    <property type="entry name" value="Fe-S cluster assembly (FSCA) domain-like"/>
    <property type="match status" value="1"/>
</dbReference>
<dbReference type="InterPro" id="IPR034904">
    <property type="entry name" value="FSCA_dom_sf"/>
</dbReference>
<feature type="domain" description="MIP18 family-like" evidence="1">
    <location>
        <begin position="22"/>
        <end position="84"/>
    </location>
</feature>
<dbReference type="Pfam" id="PF01883">
    <property type="entry name" value="FeS_assembly_P"/>
    <property type="match status" value="1"/>
</dbReference>
<reference evidence="3 4" key="1">
    <citation type="submission" date="2018-06" db="EMBL/GenBank/DDBJ databases">
        <title>Genomic Encyclopedia of Type Strains, Phase IV (KMG-IV): sequencing the most valuable type-strain genomes for metagenomic binning, comparative biology and taxonomic classification.</title>
        <authorList>
            <person name="Goeker M."/>
        </authorList>
    </citation>
    <scope>NUCLEOTIDE SEQUENCE [LARGE SCALE GENOMIC DNA]</scope>
    <source>
        <strain evidence="3 4">DSM 24875</strain>
    </source>
</reference>
<dbReference type="PANTHER" id="PTHR42831">
    <property type="entry name" value="FE-S PROTEIN MATURATION AUXILIARY FACTOR YITW"/>
    <property type="match status" value="1"/>
</dbReference>
<dbReference type="AlphaFoldDB" id="A0A366FBK4"/>
<evidence type="ECO:0000259" key="2">
    <source>
        <dbReference type="Pfam" id="PF23451"/>
    </source>
</evidence>
<dbReference type="InterPro" id="IPR002744">
    <property type="entry name" value="MIP18-like"/>
</dbReference>
<dbReference type="Pfam" id="PF23451">
    <property type="entry name" value="Zn_ribbon_PaaD"/>
    <property type="match status" value="1"/>
</dbReference>
<dbReference type="InterPro" id="IPR011883">
    <property type="entry name" value="PaaD-like"/>
</dbReference>
<organism evidence="3 4">
    <name type="scientific">Roseiarcus fermentans</name>
    <dbReference type="NCBI Taxonomy" id="1473586"/>
    <lineage>
        <taxon>Bacteria</taxon>
        <taxon>Pseudomonadati</taxon>
        <taxon>Pseudomonadota</taxon>
        <taxon>Alphaproteobacteria</taxon>
        <taxon>Hyphomicrobiales</taxon>
        <taxon>Roseiarcaceae</taxon>
        <taxon>Roseiarcus</taxon>
    </lineage>
</organism>
<dbReference type="EMBL" id="QNRK01000015">
    <property type="protein sequence ID" value="RBP12021.1"/>
    <property type="molecule type" value="Genomic_DNA"/>
</dbReference>
<dbReference type="NCBIfam" id="TIGR02159">
    <property type="entry name" value="PA_CoA_Oxy4"/>
    <property type="match status" value="1"/>
</dbReference>
<accession>A0A366FBK4</accession>
<dbReference type="InterPro" id="IPR052339">
    <property type="entry name" value="Fe-S_Maturation_MIP18"/>
</dbReference>
<gene>
    <name evidence="3" type="ORF">DFR50_115128</name>
</gene>
<feature type="domain" description="PaaD zinc beta ribbon" evidence="2">
    <location>
        <begin position="128"/>
        <end position="176"/>
    </location>
</feature>
<evidence type="ECO:0000259" key="1">
    <source>
        <dbReference type="Pfam" id="PF01883"/>
    </source>
</evidence>
<comment type="caution">
    <text evidence="3">The sequence shown here is derived from an EMBL/GenBank/DDBJ whole genome shotgun (WGS) entry which is preliminary data.</text>
</comment>
<dbReference type="PANTHER" id="PTHR42831:SF3">
    <property type="entry name" value="1,2-PHENYLACETYL-COA EPOXIDASE, SUBUNIT D-RELATED"/>
    <property type="match status" value="1"/>
</dbReference>
<evidence type="ECO:0000313" key="3">
    <source>
        <dbReference type="EMBL" id="RBP12021.1"/>
    </source>
</evidence>